<gene>
    <name evidence="1" type="ORF">C1H46_045789</name>
</gene>
<comment type="caution">
    <text evidence="1">The sequence shown here is derived from an EMBL/GenBank/DDBJ whole genome shotgun (WGS) entry which is preliminary data.</text>
</comment>
<sequence length="51" mass="6153">MPHEIIDVLHTNKESLVRTHFTEQRGEKGWGRRKIWKIGGKRENRGCYKYL</sequence>
<protein>
    <submittedName>
        <fullName evidence="1">Uncharacterized protein</fullName>
    </submittedName>
</protein>
<dbReference type="EMBL" id="VIEB01011876">
    <property type="protein sequence ID" value="TQD68678.1"/>
    <property type="molecule type" value="Genomic_DNA"/>
</dbReference>
<organism evidence="1 2">
    <name type="scientific">Malus baccata</name>
    <name type="common">Siberian crab apple</name>
    <name type="synonym">Pyrus baccata</name>
    <dbReference type="NCBI Taxonomy" id="106549"/>
    <lineage>
        <taxon>Eukaryota</taxon>
        <taxon>Viridiplantae</taxon>
        <taxon>Streptophyta</taxon>
        <taxon>Embryophyta</taxon>
        <taxon>Tracheophyta</taxon>
        <taxon>Spermatophyta</taxon>
        <taxon>Magnoliopsida</taxon>
        <taxon>eudicotyledons</taxon>
        <taxon>Gunneridae</taxon>
        <taxon>Pentapetalae</taxon>
        <taxon>rosids</taxon>
        <taxon>fabids</taxon>
        <taxon>Rosales</taxon>
        <taxon>Rosaceae</taxon>
        <taxon>Amygdaloideae</taxon>
        <taxon>Maleae</taxon>
        <taxon>Malus</taxon>
    </lineage>
</organism>
<accession>A0A540K338</accession>
<dbReference type="Proteomes" id="UP000315295">
    <property type="component" value="Unassembled WGS sequence"/>
</dbReference>
<proteinExistence type="predicted"/>
<keyword evidence="2" id="KW-1185">Reference proteome</keyword>
<evidence type="ECO:0000313" key="1">
    <source>
        <dbReference type="EMBL" id="TQD68678.1"/>
    </source>
</evidence>
<reference evidence="1 2" key="1">
    <citation type="journal article" date="2019" name="G3 (Bethesda)">
        <title>Sequencing of a Wild Apple (Malus baccata) Genome Unravels the Differences Between Cultivated and Wild Apple Species Regarding Disease Resistance and Cold Tolerance.</title>
        <authorList>
            <person name="Chen X."/>
        </authorList>
    </citation>
    <scope>NUCLEOTIDE SEQUENCE [LARGE SCALE GENOMIC DNA]</scope>
    <source>
        <strain evidence="2">cv. Shandingzi</strain>
        <tissue evidence="1">Leaves</tissue>
    </source>
</reference>
<evidence type="ECO:0000313" key="2">
    <source>
        <dbReference type="Proteomes" id="UP000315295"/>
    </source>
</evidence>
<name>A0A540K338_MALBA</name>
<dbReference type="AlphaFoldDB" id="A0A540K338"/>